<keyword evidence="5 11" id="KW-0858">Xylan degradation</keyword>
<organism evidence="15 16">
    <name type="scientific">Coniochaeta ligniaria NRRL 30616</name>
    <dbReference type="NCBI Taxonomy" id="1408157"/>
    <lineage>
        <taxon>Eukaryota</taxon>
        <taxon>Fungi</taxon>
        <taxon>Dikarya</taxon>
        <taxon>Ascomycota</taxon>
        <taxon>Pezizomycotina</taxon>
        <taxon>Sordariomycetes</taxon>
        <taxon>Sordariomycetidae</taxon>
        <taxon>Coniochaetales</taxon>
        <taxon>Coniochaetaceae</taxon>
        <taxon>Coniochaeta</taxon>
    </lineage>
</organism>
<dbReference type="InterPro" id="IPR001137">
    <property type="entry name" value="Glyco_hydro_11"/>
</dbReference>
<dbReference type="Proteomes" id="UP000182658">
    <property type="component" value="Unassembled WGS sequence"/>
</dbReference>
<dbReference type="SUPFAM" id="SSF49899">
    <property type="entry name" value="Concanavalin A-like lectins/glucanases"/>
    <property type="match status" value="1"/>
</dbReference>
<keyword evidence="8 11" id="KW-0119">Carbohydrate metabolism</keyword>
<dbReference type="PROSITE" id="PS51761">
    <property type="entry name" value="GH11_3"/>
    <property type="match status" value="1"/>
</dbReference>
<evidence type="ECO:0000256" key="4">
    <source>
        <dbReference type="ARBA" id="ARBA00012590"/>
    </source>
</evidence>
<feature type="signal peptide" evidence="13">
    <location>
        <begin position="1"/>
        <end position="20"/>
    </location>
</feature>
<evidence type="ECO:0000256" key="6">
    <source>
        <dbReference type="ARBA" id="ARBA00022729"/>
    </source>
</evidence>
<dbReference type="PRINTS" id="PR00911">
    <property type="entry name" value="GLHYDRLASE11"/>
</dbReference>
<dbReference type="GO" id="GO:0045493">
    <property type="term" value="P:xylan catabolic process"/>
    <property type="evidence" value="ECO:0007669"/>
    <property type="project" value="UniProtKB-UniRule"/>
</dbReference>
<feature type="active site" description="Nucleophile" evidence="11">
    <location>
        <position position="113"/>
    </location>
</feature>
<sequence length="222" mass="24259">MFSLPALALTSLLSGWLVEAADIKSSEVVSRLGVRSEQANYYWSFWQEGSGSHNCNNGAGGQYTAKWSGGGGFVCGKGWNPGGSRTITYNGTYEPTGPGYLSVYGWTRNPLIEYYIVESHGDLSPGEPWTLKGNFTFEEGTYELYQSTRVNKPSIDGTRTFQQYWSVRTEKRTGGTVTTGRHFGEWSRVGMKLGGHSYMIVATEGYASGKNTSSGSSSINIE</sequence>
<comment type="catalytic activity">
    <reaction evidence="1 11 12">
        <text>Endohydrolysis of (1-&gt;4)-beta-D-xylosidic linkages in xylans.</text>
        <dbReference type="EC" id="3.2.1.8"/>
    </reaction>
</comment>
<dbReference type="EMBL" id="KV875100">
    <property type="protein sequence ID" value="OIW27075.1"/>
    <property type="molecule type" value="Genomic_DNA"/>
</dbReference>
<comment type="pathway">
    <text evidence="2 11 12">Glycan degradation; xylan degradation.</text>
</comment>
<feature type="active site" description="Proton donor" evidence="11">
    <location>
        <position position="204"/>
    </location>
</feature>
<comment type="similarity">
    <text evidence="3 11 12">Belongs to the glycosyl hydrolase 11 (cellulase G) family.</text>
</comment>
<dbReference type="UniPathway" id="UPA00114"/>
<accession>A0A1J7III2</accession>
<feature type="domain" description="GH11" evidence="14">
    <location>
        <begin position="29"/>
        <end position="217"/>
    </location>
</feature>
<dbReference type="PANTHER" id="PTHR46828">
    <property type="entry name" value="ENDO-1,4-BETA-XYLANASE A-RELATED"/>
    <property type="match status" value="1"/>
</dbReference>
<dbReference type="InterPro" id="IPR013320">
    <property type="entry name" value="ConA-like_dom_sf"/>
</dbReference>
<feature type="chain" id="PRO_5012385375" description="Endo-1,4-beta-xylanase" evidence="13">
    <location>
        <begin position="21"/>
        <end position="222"/>
    </location>
</feature>
<dbReference type="GO" id="GO:0031176">
    <property type="term" value="F:endo-1,4-beta-xylanase activity"/>
    <property type="evidence" value="ECO:0007669"/>
    <property type="project" value="UniProtKB-UniRule"/>
</dbReference>
<dbReference type="AlphaFoldDB" id="A0A1J7III2"/>
<evidence type="ECO:0000256" key="3">
    <source>
        <dbReference type="ARBA" id="ARBA00007792"/>
    </source>
</evidence>
<keyword evidence="9 11" id="KW-0326">Glycosidase</keyword>
<keyword evidence="7 11" id="KW-0378">Hydrolase</keyword>
<dbReference type="PANTHER" id="PTHR46828:SF2">
    <property type="entry name" value="ENDO-1,4-BETA-XYLANASE A-RELATED"/>
    <property type="match status" value="1"/>
</dbReference>
<evidence type="ECO:0000256" key="9">
    <source>
        <dbReference type="ARBA" id="ARBA00023295"/>
    </source>
</evidence>
<gene>
    <name evidence="15" type="ORF">CONLIGDRAFT_707929</name>
</gene>
<evidence type="ECO:0000256" key="12">
    <source>
        <dbReference type="RuleBase" id="RU362015"/>
    </source>
</evidence>
<dbReference type="PROSITE" id="PS00776">
    <property type="entry name" value="GH11_1"/>
    <property type="match status" value="1"/>
</dbReference>
<dbReference type="InterPro" id="IPR033123">
    <property type="entry name" value="GH11_dom"/>
</dbReference>
<dbReference type="EC" id="3.2.1.8" evidence="4 11"/>
<dbReference type="InterPro" id="IPR018208">
    <property type="entry name" value="GH11_AS_1"/>
</dbReference>
<dbReference type="InParanoid" id="A0A1J7III2"/>
<dbReference type="InterPro" id="IPR013319">
    <property type="entry name" value="GH11/12"/>
</dbReference>
<evidence type="ECO:0000259" key="14">
    <source>
        <dbReference type="PROSITE" id="PS51761"/>
    </source>
</evidence>
<dbReference type="Pfam" id="PF00457">
    <property type="entry name" value="Glyco_hydro_11"/>
    <property type="match status" value="1"/>
</dbReference>
<evidence type="ECO:0000256" key="13">
    <source>
        <dbReference type="SAM" id="SignalP"/>
    </source>
</evidence>
<evidence type="ECO:0000256" key="10">
    <source>
        <dbReference type="ARBA" id="ARBA00023326"/>
    </source>
</evidence>
<evidence type="ECO:0000256" key="11">
    <source>
        <dbReference type="PROSITE-ProRule" id="PRU01097"/>
    </source>
</evidence>
<dbReference type="OrthoDB" id="2115822at2759"/>
<evidence type="ECO:0000256" key="7">
    <source>
        <dbReference type="ARBA" id="ARBA00022801"/>
    </source>
</evidence>
<evidence type="ECO:0000313" key="15">
    <source>
        <dbReference type="EMBL" id="OIW27075.1"/>
    </source>
</evidence>
<evidence type="ECO:0000256" key="8">
    <source>
        <dbReference type="ARBA" id="ARBA00023277"/>
    </source>
</evidence>
<keyword evidence="10 11" id="KW-0624">Polysaccharide degradation</keyword>
<evidence type="ECO:0000256" key="2">
    <source>
        <dbReference type="ARBA" id="ARBA00004851"/>
    </source>
</evidence>
<evidence type="ECO:0000256" key="1">
    <source>
        <dbReference type="ARBA" id="ARBA00000681"/>
    </source>
</evidence>
<keyword evidence="16" id="KW-1185">Reference proteome</keyword>
<keyword evidence="6 13" id="KW-0732">Signal</keyword>
<proteinExistence type="inferred from homology"/>
<evidence type="ECO:0000256" key="5">
    <source>
        <dbReference type="ARBA" id="ARBA00022651"/>
    </source>
</evidence>
<reference evidence="15 16" key="1">
    <citation type="submission" date="2016-10" db="EMBL/GenBank/DDBJ databases">
        <title>Draft genome sequence of Coniochaeta ligniaria NRRL30616, a lignocellulolytic fungus for bioabatement of inhibitors in plant biomass hydrolysates.</title>
        <authorList>
            <consortium name="DOE Joint Genome Institute"/>
            <person name="Jimenez D.J."/>
            <person name="Hector R.E."/>
            <person name="Riley R."/>
            <person name="Sun H."/>
            <person name="Grigoriev I.V."/>
            <person name="Van Elsas J.D."/>
            <person name="Nichols N.N."/>
        </authorList>
    </citation>
    <scope>NUCLEOTIDE SEQUENCE [LARGE SCALE GENOMIC DNA]</scope>
    <source>
        <strain evidence="15 16">NRRL 30616</strain>
    </source>
</reference>
<protein>
    <recommendedName>
        <fullName evidence="4 11">Endo-1,4-beta-xylanase</fullName>
        <ecNumber evidence="4 11">3.2.1.8</ecNumber>
    </recommendedName>
</protein>
<evidence type="ECO:0000313" key="16">
    <source>
        <dbReference type="Proteomes" id="UP000182658"/>
    </source>
</evidence>
<name>A0A1J7III2_9PEZI</name>
<dbReference type="Gene3D" id="2.60.120.180">
    <property type="match status" value="1"/>
</dbReference>